<keyword evidence="6 13" id="KW-0808">Transferase</keyword>
<dbReference type="CDD" id="cd00082">
    <property type="entry name" value="HisKA"/>
    <property type="match status" value="1"/>
</dbReference>
<dbReference type="OrthoDB" id="9804645at2"/>
<keyword evidence="10" id="KW-0472">Membrane</keyword>
<dbReference type="PROSITE" id="PS50885">
    <property type="entry name" value="HAMP"/>
    <property type="match status" value="1"/>
</dbReference>
<keyword evidence="10" id="KW-0812">Transmembrane</keyword>
<evidence type="ECO:0000256" key="5">
    <source>
        <dbReference type="ARBA" id="ARBA00022553"/>
    </source>
</evidence>
<evidence type="ECO:0000256" key="3">
    <source>
        <dbReference type="ARBA" id="ARBA00012438"/>
    </source>
</evidence>
<evidence type="ECO:0000259" key="12">
    <source>
        <dbReference type="PROSITE" id="PS50885"/>
    </source>
</evidence>
<dbReference type="GO" id="GO:0000155">
    <property type="term" value="F:phosphorelay sensor kinase activity"/>
    <property type="evidence" value="ECO:0007669"/>
    <property type="project" value="InterPro"/>
</dbReference>
<evidence type="ECO:0000256" key="7">
    <source>
        <dbReference type="ARBA" id="ARBA00022741"/>
    </source>
</evidence>
<dbReference type="Gene3D" id="1.10.287.130">
    <property type="match status" value="1"/>
</dbReference>
<keyword evidence="8" id="KW-0418">Kinase</keyword>
<dbReference type="PRINTS" id="PR00344">
    <property type="entry name" value="BCTRLSENSOR"/>
</dbReference>
<dbReference type="SUPFAM" id="SSF47384">
    <property type="entry name" value="Homodimeric domain of signal transducing histidine kinase"/>
    <property type="match status" value="1"/>
</dbReference>
<comment type="caution">
    <text evidence="13">The sequence shown here is derived from an EMBL/GenBank/DDBJ whole genome shotgun (WGS) entry which is preliminary data.</text>
</comment>
<dbReference type="CDD" id="cd00075">
    <property type="entry name" value="HATPase"/>
    <property type="match status" value="1"/>
</dbReference>
<dbReference type="Gene3D" id="6.10.340.10">
    <property type="match status" value="1"/>
</dbReference>
<organism evidence="13 14">
    <name type="scientific">Allorhodopirellula solitaria</name>
    <dbReference type="NCBI Taxonomy" id="2527987"/>
    <lineage>
        <taxon>Bacteria</taxon>
        <taxon>Pseudomonadati</taxon>
        <taxon>Planctomycetota</taxon>
        <taxon>Planctomycetia</taxon>
        <taxon>Pirellulales</taxon>
        <taxon>Pirellulaceae</taxon>
        <taxon>Allorhodopirellula</taxon>
    </lineage>
</organism>
<feature type="domain" description="HAMP" evidence="12">
    <location>
        <begin position="154"/>
        <end position="206"/>
    </location>
</feature>
<dbReference type="InterPro" id="IPR004358">
    <property type="entry name" value="Sig_transdc_His_kin-like_C"/>
</dbReference>
<evidence type="ECO:0000313" key="13">
    <source>
        <dbReference type="EMBL" id="TWT67393.1"/>
    </source>
</evidence>
<dbReference type="RefSeq" id="WP_146391271.1">
    <property type="nucleotide sequence ID" value="NZ_SJPK01000004.1"/>
</dbReference>
<evidence type="ECO:0000256" key="1">
    <source>
        <dbReference type="ARBA" id="ARBA00000085"/>
    </source>
</evidence>
<dbReference type="EMBL" id="SJPK01000004">
    <property type="protein sequence ID" value="TWT67393.1"/>
    <property type="molecule type" value="Genomic_DNA"/>
</dbReference>
<reference evidence="13 14" key="1">
    <citation type="submission" date="2019-02" db="EMBL/GenBank/DDBJ databases">
        <title>Deep-cultivation of Planctomycetes and their phenomic and genomic characterization uncovers novel biology.</title>
        <authorList>
            <person name="Wiegand S."/>
            <person name="Jogler M."/>
            <person name="Boedeker C."/>
            <person name="Pinto D."/>
            <person name="Vollmers J."/>
            <person name="Rivas-Marin E."/>
            <person name="Kohn T."/>
            <person name="Peeters S.H."/>
            <person name="Heuer A."/>
            <person name="Rast P."/>
            <person name="Oberbeckmann S."/>
            <person name="Bunk B."/>
            <person name="Jeske O."/>
            <person name="Meyerdierks A."/>
            <person name="Storesund J.E."/>
            <person name="Kallscheuer N."/>
            <person name="Luecker S."/>
            <person name="Lage O.M."/>
            <person name="Pohl T."/>
            <person name="Merkel B.J."/>
            <person name="Hornburger P."/>
            <person name="Mueller R.-W."/>
            <person name="Bruemmer F."/>
            <person name="Labrenz M."/>
            <person name="Spormann A.M."/>
            <person name="Op Den Camp H."/>
            <person name="Overmann J."/>
            <person name="Amann R."/>
            <person name="Jetten M.S.M."/>
            <person name="Mascher T."/>
            <person name="Medema M.H."/>
            <person name="Devos D.P."/>
            <person name="Kaster A.-K."/>
            <person name="Ovreas L."/>
            <person name="Rohde M."/>
            <person name="Galperin M.Y."/>
            <person name="Jogler C."/>
        </authorList>
    </citation>
    <scope>NUCLEOTIDE SEQUENCE [LARGE SCALE GENOMIC DNA]</scope>
    <source>
        <strain evidence="13 14">CA85</strain>
    </source>
</reference>
<dbReference type="InterPro" id="IPR003594">
    <property type="entry name" value="HATPase_dom"/>
</dbReference>
<dbReference type="SMART" id="SM00387">
    <property type="entry name" value="HATPase_c"/>
    <property type="match status" value="1"/>
</dbReference>
<dbReference type="GO" id="GO:0005524">
    <property type="term" value="F:ATP binding"/>
    <property type="evidence" value="ECO:0007669"/>
    <property type="project" value="UniProtKB-KW"/>
</dbReference>
<feature type="transmembrane region" description="Helical" evidence="10">
    <location>
        <begin position="134"/>
        <end position="153"/>
    </location>
</feature>
<dbReference type="EC" id="2.7.13.3" evidence="3"/>
<dbReference type="InterPro" id="IPR005467">
    <property type="entry name" value="His_kinase_dom"/>
</dbReference>
<dbReference type="SMART" id="SM00388">
    <property type="entry name" value="HisKA"/>
    <property type="match status" value="1"/>
</dbReference>
<dbReference type="AlphaFoldDB" id="A0A5C5XYM7"/>
<evidence type="ECO:0000313" key="14">
    <source>
        <dbReference type="Proteomes" id="UP000318053"/>
    </source>
</evidence>
<comment type="subcellular location">
    <subcellularLocation>
        <location evidence="2">Cell membrane</location>
        <topology evidence="2">Multi-pass membrane protein</topology>
    </subcellularLocation>
</comment>
<feature type="transmembrane region" description="Helical" evidence="10">
    <location>
        <begin position="6"/>
        <end position="27"/>
    </location>
</feature>
<evidence type="ECO:0000259" key="11">
    <source>
        <dbReference type="PROSITE" id="PS50109"/>
    </source>
</evidence>
<dbReference type="PROSITE" id="PS50109">
    <property type="entry name" value="HIS_KIN"/>
    <property type="match status" value="1"/>
</dbReference>
<dbReference type="GO" id="GO:0005886">
    <property type="term" value="C:plasma membrane"/>
    <property type="evidence" value="ECO:0007669"/>
    <property type="project" value="UniProtKB-SubCell"/>
</dbReference>
<dbReference type="InterPro" id="IPR050980">
    <property type="entry name" value="2C_sensor_his_kinase"/>
</dbReference>
<keyword evidence="9" id="KW-0067">ATP-binding</keyword>
<comment type="catalytic activity">
    <reaction evidence="1">
        <text>ATP + protein L-histidine = ADP + protein N-phospho-L-histidine.</text>
        <dbReference type="EC" id="2.7.13.3"/>
    </reaction>
</comment>
<dbReference type="SMART" id="SM00304">
    <property type="entry name" value="HAMP"/>
    <property type="match status" value="1"/>
</dbReference>
<dbReference type="InterPro" id="IPR003661">
    <property type="entry name" value="HisK_dim/P_dom"/>
</dbReference>
<evidence type="ECO:0000256" key="9">
    <source>
        <dbReference type="ARBA" id="ARBA00022840"/>
    </source>
</evidence>
<evidence type="ECO:0000256" key="8">
    <source>
        <dbReference type="ARBA" id="ARBA00022777"/>
    </source>
</evidence>
<keyword evidence="10" id="KW-1133">Transmembrane helix</keyword>
<evidence type="ECO:0000256" key="4">
    <source>
        <dbReference type="ARBA" id="ARBA00022475"/>
    </source>
</evidence>
<sequence length="427" mass="46446">MTRLFLRFYIGVILIMFIAWCIQVYVYRRATESENIAVIEDALSGGTLLARDELLDGGTEHFGETLGSLQKRFNYPVSTMERSARSLSTMQTGRLDSGEAILHGGAMVASITGTDLLVQLGPLPQFVGPSRRNVLLGLGSIFLLAAAAITILLRPIVKQFRTVEQTALAIADGDLSARIAGGENRRSLPIADAFNAMADRVESLLRNQKELLQAVSHELRTPLSRIQFATELVRSASSEEKRNQRIDSIDDATNQLDDLVGELLDYTRHDAGCETAPYETVMLQELIEDAVEPQALIHPRIHFHITQAEPQLRLNTYRAGLQRAIGNLVSNAAKYARSRVSIGVHEHADGIVIAVEDDGLGIAAADRDVIFEPFKRLEAAAQPGTGLGLALVRRICQRLGGDVTVSTSSLGGAKFAMSVPHAVNDAD</sequence>
<dbReference type="Pfam" id="PF00512">
    <property type="entry name" value="HisKA"/>
    <property type="match status" value="1"/>
</dbReference>
<dbReference type="CDD" id="cd06225">
    <property type="entry name" value="HAMP"/>
    <property type="match status" value="1"/>
</dbReference>
<dbReference type="InterPro" id="IPR003660">
    <property type="entry name" value="HAMP_dom"/>
</dbReference>
<keyword evidence="4" id="KW-1003">Cell membrane</keyword>
<evidence type="ECO:0000256" key="10">
    <source>
        <dbReference type="SAM" id="Phobius"/>
    </source>
</evidence>
<feature type="domain" description="Histidine kinase" evidence="11">
    <location>
        <begin position="214"/>
        <end position="423"/>
    </location>
</feature>
<keyword evidence="5" id="KW-0597">Phosphoprotein</keyword>
<protein>
    <recommendedName>
        <fullName evidence="3">histidine kinase</fullName>
        <ecNumber evidence="3">2.7.13.3</ecNumber>
    </recommendedName>
</protein>
<dbReference type="PANTHER" id="PTHR44936">
    <property type="entry name" value="SENSOR PROTEIN CREC"/>
    <property type="match status" value="1"/>
</dbReference>
<dbReference type="Proteomes" id="UP000318053">
    <property type="component" value="Unassembled WGS sequence"/>
</dbReference>
<dbReference type="PANTHER" id="PTHR44936:SF10">
    <property type="entry name" value="SENSOR PROTEIN RSTB"/>
    <property type="match status" value="1"/>
</dbReference>
<dbReference type="Gene3D" id="3.30.565.10">
    <property type="entry name" value="Histidine kinase-like ATPase, C-terminal domain"/>
    <property type="match status" value="1"/>
</dbReference>
<gene>
    <name evidence="13" type="primary">rstB</name>
    <name evidence="13" type="ORF">CA85_22430</name>
</gene>
<dbReference type="SUPFAM" id="SSF55874">
    <property type="entry name" value="ATPase domain of HSP90 chaperone/DNA topoisomerase II/histidine kinase"/>
    <property type="match status" value="1"/>
</dbReference>
<evidence type="ECO:0000256" key="2">
    <source>
        <dbReference type="ARBA" id="ARBA00004651"/>
    </source>
</evidence>
<evidence type="ECO:0000256" key="6">
    <source>
        <dbReference type="ARBA" id="ARBA00022679"/>
    </source>
</evidence>
<dbReference type="InterPro" id="IPR036097">
    <property type="entry name" value="HisK_dim/P_sf"/>
</dbReference>
<dbReference type="Pfam" id="PF02518">
    <property type="entry name" value="HATPase_c"/>
    <property type="match status" value="1"/>
</dbReference>
<keyword evidence="7" id="KW-0547">Nucleotide-binding</keyword>
<proteinExistence type="predicted"/>
<name>A0A5C5XYM7_9BACT</name>
<dbReference type="InterPro" id="IPR036890">
    <property type="entry name" value="HATPase_C_sf"/>
</dbReference>
<accession>A0A5C5XYM7</accession>
<keyword evidence="14" id="KW-1185">Reference proteome</keyword>